<dbReference type="PATRIC" id="fig|33051.4.peg.206"/>
<dbReference type="GO" id="GO:0019213">
    <property type="term" value="F:deacetylase activity"/>
    <property type="evidence" value="ECO:0007669"/>
    <property type="project" value="TreeGrafter"/>
</dbReference>
<comment type="caution">
    <text evidence="6">The sequence shown here is derived from an EMBL/GenBank/DDBJ whole genome shotgun (WGS) entry which is preliminary data.</text>
</comment>
<evidence type="ECO:0000313" key="7">
    <source>
        <dbReference type="Proteomes" id="UP000074072"/>
    </source>
</evidence>
<dbReference type="SUPFAM" id="SSF88713">
    <property type="entry name" value="Glycoside hydrolase/deacetylase"/>
    <property type="match status" value="1"/>
</dbReference>
<evidence type="ECO:0000313" key="6">
    <source>
        <dbReference type="EMBL" id="KTW02592.1"/>
    </source>
</evidence>
<keyword evidence="4" id="KW-0460">Magnesium</keyword>
<protein>
    <recommendedName>
        <fullName evidence="8">ChbG/HpnK family deacetylase</fullName>
    </recommendedName>
</protein>
<evidence type="ECO:0000256" key="4">
    <source>
        <dbReference type="ARBA" id="ARBA00022842"/>
    </source>
</evidence>
<keyword evidence="3" id="KW-0378">Hydrolase</keyword>
<comment type="cofactor">
    <cofactor evidence="1">
        <name>Mg(2+)</name>
        <dbReference type="ChEBI" id="CHEBI:18420"/>
    </cofactor>
</comment>
<keyword evidence="5" id="KW-0119">Carbohydrate metabolism</keyword>
<evidence type="ECO:0000256" key="1">
    <source>
        <dbReference type="ARBA" id="ARBA00001946"/>
    </source>
</evidence>
<dbReference type="CDD" id="cd10807">
    <property type="entry name" value="YdjC_like_3"/>
    <property type="match status" value="1"/>
</dbReference>
<reference evidence="6 7" key="1">
    <citation type="journal article" date="2016" name="Front. Microbiol.">
        <title>Genomic Resource of Rice Seed Associated Bacteria.</title>
        <authorList>
            <person name="Midha S."/>
            <person name="Bansal K."/>
            <person name="Sharma S."/>
            <person name="Kumar N."/>
            <person name="Patil P.P."/>
            <person name="Chaudhry V."/>
            <person name="Patil P.B."/>
        </authorList>
    </citation>
    <scope>NUCLEOTIDE SEQUENCE [LARGE SCALE GENOMIC DNA]</scope>
    <source>
        <strain evidence="6 7">SB4</strain>
    </source>
</reference>
<dbReference type="GO" id="GO:0016787">
    <property type="term" value="F:hydrolase activity"/>
    <property type="evidence" value="ECO:0007669"/>
    <property type="project" value="UniProtKB-KW"/>
</dbReference>
<evidence type="ECO:0000256" key="5">
    <source>
        <dbReference type="ARBA" id="ARBA00023277"/>
    </source>
</evidence>
<dbReference type="InterPro" id="IPR006879">
    <property type="entry name" value="YdjC-like"/>
</dbReference>
<dbReference type="OrthoDB" id="9774177at2"/>
<dbReference type="GO" id="GO:0005975">
    <property type="term" value="P:carbohydrate metabolic process"/>
    <property type="evidence" value="ECO:0007669"/>
    <property type="project" value="InterPro"/>
</dbReference>
<dbReference type="EMBL" id="LDTE01000010">
    <property type="protein sequence ID" value="KTW02592.1"/>
    <property type="molecule type" value="Genomic_DNA"/>
</dbReference>
<name>A0A147J1W4_9SPHN</name>
<dbReference type="Pfam" id="PF04794">
    <property type="entry name" value="YdjC"/>
    <property type="match status" value="1"/>
</dbReference>
<dbReference type="PANTHER" id="PTHR31609">
    <property type="entry name" value="YDJC DEACETYLASE FAMILY MEMBER"/>
    <property type="match status" value="1"/>
</dbReference>
<dbReference type="RefSeq" id="WP_058751281.1">
    <property type="nucleotide sequence ID" value="NZ_LDTE01000010.1"/>
</dbReference>
<evidence type="ECO:0000256" key="2">
    <source>
        <dbReference type="ARBA" id="ARBA00022723"/>
    </source>
</evidence>
<evidence type="ECO:0000256" key="3">
    <source>
        <dbReference type="ARBA" id="ARBA00022801"/>
    </source>
</evidence>
<keyword evidence="2" id="KW-0479">Metal-binding</keyword>
<dbReference type="AlphaFoldDB" id="A0A147J1W4"/>
<dbReference type="InterPro" id="IPR011330">
    <property type="entry name" value="Glyco_hydro/deAcase_b/a-brl"/>
</dbReference>
<dbReference type="PANTHER" id="PTHR31609:SF1">
    <property type="entry name" value="CARBOHYDRATE DEACETYLASE"/>
    <property type="match status" value="1"/>
</dbReference>
<dbReference type="GO" id="GO:0046872">
    <property type="term" value="F:metal ion binding"/>
    <property type="evidence" value="ECO:0007669"/>
    <property type="project" value="UniProtKB-KW"/>
</dbReference>
<organism evidence="6 7">
    <name type="scientific">Sphingomonas sanguinis</name>
    <dbReference type="NCBI Taxonomy" id="33051"/>
    <lineage>
        <taxon>Bacteria</taxon>
        <taxon>Pseudomonadati</taxon>
        <taxon>Pseudomonadota</taxon>
        <taxon>Alphaproteobacteria</taxon>
        <taxon>Sphingomonadales</taxon>
        <taxon>Sphingomonadaceae</taxon>
        <taxon>Sphingomonas</taxon>
    </lineage>
</organism>
<proteinExistence type="predicted"/>
<gene>
    <name evidence="6" type="ORF">SB4_02485</name>
</gene>
<accession>A0A147J1W4</accession>
<dbReference type="Proteomes" id="UP000074072">
    <property type="component" value="Unassembled WGS sequence"/>
</dbReference>
<dbReference type="Gene3D" id="3.20.20.370">
    <property type="entry name" value="Glycoside hydrolase/deacetylase"/>
    <property type="match status" value="1"/>
</dbReference>
<sequence length="266" mass="28916">MNQLILCADDFAFSTEDSLVIAELLRSGKLNATSCMTLRPNWKDDSAMLRDMPDTAQIGLHLTLTEEAPIHPNGFTQDGVMPGIDPLTRMAARGQLDAGEIRREVEAQFERFEDAMGRPPAFVDGHQHSHALPGIRPIVLEITRRRAPGAWLRTCEDRVSALLGRPWRGKAIGSAYHSRGLTRAAEAVGLRCNQGFAGHYGFDGRFSEALPRFFDRAGPFHLVMCHPGAGGRAGDAIAAARRDEADVLRAVSVSDMAAQKGLAFAA</sequence>
<evidence type="ECO:0008006" key="8">
    <source>
        <dbReference type="Google" id="ProtNLM"/>
    </source>
</evidence>